<keyword evidence="3" id="KW-1185">Reference proteome</keyword>
<evidence type="ECO:0000313" key="2">
    <source>
        <dbReference type="EMBL" id="MDQ0208966.1"/>
    </source>
</evidence>
<accession>A0ABT9YN99</accession>
<gene>
    <name evidence="2" type="ORF">J2S05_003790</name>
</gene>
<dbReference type="InterPro" id="IPR024232">
    <property type="entry name" value="SpoIIIAH"/>
</dbReference>
<sequence>MALKKQTVWLLTMLSLVIVLSVYYVTSDPTNLAVTDEDQQQVEETPDGLEVQVTPDGEVEEGSLEVTGAESTADSYAAARIKVVESRAQQAEQYVETTTSPDATPEEKVAAHDKSMAILNLTQSEETLEALVKAKGYQNVLVISEENKVQIMVEADELSIAEANDIILLAKDKLGQANNVSVSHNTGVN</sequence>
<keyword evidence="1" id="KW-1133">Transmembrane helix</keyword>
<protein>
    <submittedName>
        <fullName evidence="2">Stage III sporulation protein AH</fullName>
    </submittedName>
</protein>
<dbReference type="InterPro" id="IPR038503">
    <property type="entry name" value="SpoIIIAH_sf"/>
</dbReference>
<comment type="caution">
    <text evidence="2">The sequence shown here is derived from an EMBL/GenBank/DDBJ whole genome shotgun (WGS) entry which is preliminary data.</text>
</comment>
<feature type="transmembrane region" description="Helical" evidence="1">
    <location>
        <begin position="7"/>
        <end position="25"/>
    </location>
</feature>
<reference evidence="2 3" key="1">
    <citation type="submission" date="2023-07" db="EMBL/GenBank/DDBJ databases">
        <title>Genomic Encyclopedia of Type Strains, Phase IV (KMG-IV): sequencing the most valuable type-strain genomes for metagenomic binning, comparative biology and taxonomic classification.</title>
        <authorList>
            <person name="Goeker M."/>
        </authorList>
    </citation>
    <scope>NUCLEOTIDE SEQUENCE [LARGE SCALE GENOMIC DNA]</scope>
    <source>
        <strain evidence="2 3">DSM 19154</strain>
    </source>
</reference>
<keyword evidence="1" id="KW-0472">Membrane</keyword>
<evidence type="ECO:0000313" key="3">
    <source>
        <dbReference type="Proteomes" id="UP001225034"/>
    </source>
</evidence>
<dbReference type="Proteomes" id="UP001225034">
    <property type="component" value="Unassembled WGS sequence"/>
</dbReference>
<name>A0ABT9YN99_9BACI</name>
<organism evidence="2 3">
    <name type="scientific">Alkalicoccobacillus murimartini</name>
    <dbReference type="NCBI Taxonomy" id="171685"/>
    <lineage>
        <taxon>Bacteria</taxon>
        <taxon>Bacillati</taxon>
        <taxon>Bacillota</taxon>
        <taxon>Bacilli</taxon>
        <taxon>Bacillales</taxon>
        <taxon>Bacillaceae</taxon>
        <taxon>Alkalicoccobacillus</taxon>
    </lineage>
</organism>
<evidence type="ECO:0000256" key="1">
    <source>
        <dbReference type="SAM" id="Phobius"/>
    </source>
</evidence>
<dbReference type="RefSeq" id="WP_306985443.1">
    <property type="nucleotide sequence ID" value="NZ_JAUSUA010000007.1"/>
</dbReference>
<dbReference type="Gene3D" id="1.10.287.4300">
    <property type="entry name" value="Stage III sporulation protein AH-like"/>
    <property type="match status" value="1"/>
</dbReference>
<proteinExistence type="predicted"/>
<keyword evidence="1" id="KW-0812">Transmembrane</keyword>
<dbReference type="EMBL" id="JAUSUA010000007">
    <property type="protein sequence ID" value="MDQ0208966.1"/>
    <property type="molecule type" value="Genomic_DNA"/>
</dbReference>
<dbReference type="Pfam" id="PF12685">
    <property type="entry name" value="SpoIIIAH"/>
    <property type="match status" value="1"/>
</dbReference>